<feature type="domain" description="tRNA(Ile)-lysidine/2-thiocytidine synthase N-terminal" evidence="8">
    <location>
        <begin position="304"/>
        <end position="349"/>
    </location>
</feature>
<dbReference type="Pfam" id="PF01171">
    <property type="entry name" value="ATP_bind_3"/>
    <property type="match status" value="2"/>
</dbReference>
<dbReference type="InterPro" id="IPR014729">
    <property type="entry name" value="Rossmann-like_a/b/a_fold"/>
</dbReference>
<evidence type="ECO:0000256" key="4">
    <source>
        <dbReference type="ARBA" id="ARBA00022741"/>
    </source>
</evidence>
<dbReference type="InterPro" id="IPR011063">
    <property type="entry name" value="TilS/TtcA_N"/>
</dbReference>
<keyword evidence="10" id="KW-1185">Reference proteome</keyword>
<dbReference type="GO" id="GO:0032267">
    <property type="term" value="F:tRNA(Ile)-lysidine synthase activity"/>
    <property type="evidence" value="ECO:0007669"/>
    <property type="project" value="UniProtKB-EC"/>
</dbReference>
<dbReference type="EMBL" id="JOWA01000111">
    <property type="protein sequence ID" value="KEZ40945.1"/>
    <property type="molecule type" value="Genomic_DNA"/>
</dbReference>
<dbReference type="CDD" id="cd01992">
    <property type="entry name" value="TilS_N"/>
    <property type="match status" value="1"/>
</dbReference>
<evidence type="ECO:0000256" key="2">
    <source>
        <dbReference type="ARBA" id="ARBA00022598"/>
    </source>
</evidence>
<dbReference type="OMA" id="ARIPECH"/>
<comment type="catalytic activity">
    <reaction evidence="6">
        <text>cytidine(34) in tRNA(Ile2) + L-lysine + ATP = lysidine(34) in tRNA(Ile2) + AMP + diphosphate + H(+)</text>
        <dbReference type="Rhea" id="RHEA:43744"/>
        <dbReference type="Rhea" id="RHEA-COMP:10625"/>
        <dbReference type="Rhea" id="RHEA-COMP:10670"/>
        <dbReference type="ChEBI" id="CHEBI:15378"/>
        <dbReference type="ChEBI" id="CHEBI:30616"/>
        <dbReference type="ChEBI" id="CHEBI:32551"/>
        <dbReference type="ChEBI" id="CHEBI:33019"/>
        <dbReference type="ChEBI" id="CHEBI:82748"/>
        <dbReference type="ChEBI" id="CHEBI:83665"/>
        <dbReference type="ChEBI" id="CHEBI:456215"/>
        <dbReference type="EC" id="6.3.4.19"/>
    </reaction>
</comment>
<proteinExistence type="inferred from homology"/>
<dbReference type="HAMAP" id="MF_01161">
    <property type="entry name" value="tRNA_Ile_lys_synt"/>
    <property type="match status" value="1"/>
</dbReference>
<dbReference type="OrthoDB" id="434144at2759"/>
<keyword evidence="3" id="KW-0819">tRNA processing</keyword>
<dbReference type="Gene3D" id="3.40.50.620">
    <property type="entry name" value="HUPs"/>
    <property type="match status" value="1"/>
</dbReference>
<evidence type="ECO:0000256" key="5">
    <source>
        <dbReference type="ARBA" id="ARBA00022840"/>
    </source>
</evidence>
<dbReference type="AlphaFoldDB" id="A0A084G0T3"/>
<dbReference type="RefSeq" id="XP_016640744.1">
    <property type="nucleotide sequence ID" value="XM_016789627.1"/>
</dbReference>
<name>A0A084G0T3_PSEDA</name>
<dbReference type="Proteomes" id="UP000028545">
    <property type="component" value="Unassembled WGS sequence"/>
</dbReference>
<evidence type="ECO:0000256" key="3">
    <source>
        <dbReference type="ARBA" id="ARBA00022694"/>
    </source>
</evidence>
<reference evidence="9 10" key="1">
    <citation type="journal article" date="2014" name="Genome Announc.">
        <title>Draft genome sequence of the pathogenic fungus Scedosporium apiospermum.</title>
        <authorList>
            <person name="Vandeputte P."/>
            <person name="Ghamrawi S."/>
            <person name="Rechenmann M."/>
            <person name="Iltis A."/>
            <person name="Giraud S."/>
            <person name="Fleury M."/>
            <person name="Thornton C."/>
            <person name="Delhaes L."/>
            <person name="Meyer W."/>
            <person name="Papon N."/>
            <person name="Bouchara J.P."/>
        </authorList>
    </citation>
    <scope>NUCLEOTIDE SEQUENCE [LARGE SCALE GENOMIC DNA]</scope>
    <source>
        <strain evidence="9 10">IHEM 14462</strain>
    </source>
</reference>
<comment type="caution">
    <text evidence="9">The sequence shown here is derived from an EMBL/GenBank/DDBJ whole genome shotgun (WGS) entry which is preliminary data.</text>
</comment>
<accession>A0A084G0T3</accession>
<dbReference type="PANTHER" id="PTHR43033:SF1">
    <property type="entry name" value="TRNA(ILE)-LYSIDINE SYNTHASE-RELATED"/>
    <property type="match status" value="1"/>
</dbReference>
<dbReference type="PANTHER" id="PTHR43033">
    <property type="entry name" value="TRNA(ILE)-LYSIDINE SYNTHASE-RELATED"/>
    <property type="match status" value="1"/>
</dbReference>
<dbReference type="InterPro" id="IPR012094">
    <property type="entry name" value="tRNA_Ile_lys_synt"/>
</dbReference>
<gene>
    <name evidence="9" type="ORF">SAPIO_CDS7843</name>
</gene>
<dbReference type="GeneID" id="27726915"/>
<feature type="domain" description="tRNA(Ile)-lysidine/2-thiocytidine synthase N-terminal" evidence="8">
    <location>
        <begin position="45"/>
        <end position="197"/>
    </location>
</feature>
<dbReference type="KEGG" id="sapo:SAPIO_CDS7843"/>
<sequence>MAMRPIPRIFHHSAKPVSVQEFVDALRAACPPRYPKARHTGHRRIGVATSGGVDSMALAFLFSALRKHDPDFIIGDNPCGGIDAFVIDHKLRDSSTQESHAVLRELEKLRYIKPQRLALDWAELLGSPDIDPRTLPNLETAARRGRYRTLGGMCVKEGIDNLFLAHHADDQHETVLMRLLGGHPGRGLVGIRSSGDIPECNGIYRVHQSGFIDLMRRKKPPLTYKLRKKEVHDLRRSLLSEISSHLKFGLEHTLQQLDVRPHSGPPLLPEDYFSEVGVADDLATEHQISPRVKPDLPQLDVEDGGVRICRPLLDFEKDRLIATCEQNGVKWFEDHTNTDPTLTTRNAVRYMVRNFELPQALQRPAILQMADRLKEAIRADEEEADGLFRKTEIIDFRTNSGTLIVQLPEVEASAGDGLEKRRTAAALLVRRLIEVVTPEEQFPMLPSLRGIVSRLFPRLATEAFPAADPPKPFNIGGVLFSPLLTNPPPSQDDGDDAAAAAAASSAAPTPAPPCWFISRAPYKSTEPLPSLEFVQRKGMPQRGTLIRCKPDWSFVTKKWHLWDGRFWIRPRLRLAGTFAIEPFRPSHAKTFRNALEPKERERLEALLRTYAPGKVRYTLPAIYYKGSIDWATMTARIGDGETLLALPSLGVQLPRLGEIVEYQVRYKKVGEDVLRKCDMSFVV</sequence>
<evidence type="ECO:0000256" key="1">
    <source>
        <dbReference type="ARBA" id="ARBA00013267"/>
    </source>
</evidence>
<feature type="compositionally biased region" description="Low complexity" evidence="7">
    <location>
        <begin position="497"/>
        <end position="508"/>
    </location>
</feature>
<dbReference type="EC" id="6.3.4.19" evidence="1"/>
<dbReference type="VEuPathDB" id="FungiDB:SAPIO_CDS7843"/>
<dbReference type="InterPro" id="IPR012795">
    <property type="entry name" value="tRNA_Ile_lys_synt_N"/>
</dbReference>
<keyword evidence="4" id="KW-0547">Nucleotide-binding</keyword>
<evidence type="ECO:0000313" key="10">
    <source>
        <dbReference type="Proteomes" id="UP000028545"/>
    </source>
</evidence>
<keyword evidence="5" id="KW-0067">ATP-binding</keyword>
<evidence type="ECO:0000313" key="9">
    <source>
        <dbReference type="EMBL" id="KEZ40945.1"/>
    </source>
</evidence>
<evidence type="ECO:0000259" key="8">
    <source>
        <dbReference type="Pfam" id="PF01171"/>
    </source>
</evidence>
<feature type="region of interest" description="Disordered" evidence="7">
    <location>
        <begin position="484"/>
        <end position="509"/>
    </location>
</feature>
<dbReference type="SUPFAM" id="SSF52402">
    <property type="entry name" value="Adenine nucleotide alpha hydrolases-like"/>
    <property type="match status" value="1"/>
</dbReference>
<dbReference type="HOGENOM" id="CLU_015599_1_0_1"/>
<dbReference type="GO" id="GO:0008033">
    <property type="term" value="P:tRNA processing"/>
    <property type="evidence" value="ECO:0007669"/>
    <property type="project" value="UniProtKB-KW"/>
</dbReference>
<dbReference type="GO" id="GO:0005524">
    <property type="term" value="F:ATP binding"/>
    <property type="evidence" value="ECO:0007669"/>
    <property type="project" value="UniProtKB-KW"/>
</dbReference>
<evidence type="ECO:0000256" key="7">
    <source>
        <dbReference type="SAM" id="MobiDB-lite"/>
    </source>
</evidence>
<evidence type="ECO:0000256" key="6">
    <source>
        <dbReference type="ARBA" id="ARBA00048539"/>
    </source>
</evidence>
<keyword evidence="2" id="KW-0436">Ligase</keyword>
<organism evidence="9 10">
    <name type="scientific">Pseudallescheria apiosperma</name>
    <name type="common">Scedosporium apiospermum</name>
    <dbReference type="NCBI Taxonomy" id="563466"/>
    <lineage>
        <taxon>Eukaryota</taxon>
        <taxon>Fungi</taxon>
        <taxon>Dikarya</taxon>
        <taxon>Ascomycota</taxon>
        <taxon>Pezizomycotina</taxon>
        <taxon>Sordariomycetes</taxon>
        <taxon>Hypocreomycetidae</taxon>
        <taxon>Microascales</taxon>
        <taxon>Microascaceae</taxon>
        <taxon>Scedosporium</taxon>
    </lineage>
</organism>
<protein>
    <recommendedName>
        <fullName evidence="1">tRNA(Ile)-lysidine synthetase</fullName>
        <ecNumber evidence="1">6.3.4.19</ecNumber>
    </recommendedName>
</protein>